<accession>A0A9D4SRV9</accession>
<protein>
    <submittedName>
        <fullName evidence="1">Uncharacterized protein</fullName>
    </submittedName>
</protein>
<sequence length="284" mass="31871">MGERLTSVHEFPPDKVCDYIFYDSLYKEGNHNLLPDQTTYTESLNAFINNHPGYRRTTLGIGFAFDEVSFTPHLVISIGHYRHGDDKPSTCTIVPPTRHPDDVPPQDILLNYGFDVSTPMYQLRYLYSQGTATIGVVSVTLKGSWTHPLSSANVSFYDPCSPEAIPSGSYTEVCPIVGDRLVAHLNYSTKHHAMITYIASMERTFTYDNEKAFAEKLCRVKALGTDVPFGIAVYGVDYDDYDDKCGTLNTFGAYSRLKALRNLVDYFKETAPFNETACRTFVKG</sequence>
<organism evidence="1 2">
    <name type="scientific">Rhipicephalus sanguineus</name>
    <name type="common">Brown dog tick</name>
    <name type="synonym">Ixodes sanguineus</name>
    <dbReference type="NCBI Taxonomy" id="34632"/>
    <lineage>
        <taxon>Eukaryota</taxon>
        <taxon>Metazoa</taxon>
        <taxon>Ecdysozoa</taxon>
        <taxon>Arthropoda</taxon>
        <taxon>Chelicerata</taxon>
        <taxon>Arachnida</taxon>
        <taxon>Acari</taxon>
        <taxon>Parasitiformes</taxon>
        <taxon>Ixodida</taxon>
        <taxon>Ixodoidea</taxon>
        <taxon>Ixodidae</taxon>
        <taxon>Rhipicephalinae</taxon>
        <taxon>Rhipicephalus</taxon>
        <taxon>Rhipicephalus</taxon>
    </lineage>
</organism>
<comment type="caution">
    <text evidence="1">The sequence shown here is derived from an EMBL/GenBank/DDBJ whole genome shotgun (WGS) entry which is preliminary data.</text>
</comment>
<evidence type="ECO:0000313" key="2">
    <source>
        <dbReference type="Proteomes" id="UP000821837"/>
    </source>
</evidence>
<gene>
    <name evidence="1" type="ORF">HPB52_002728</name>
</gene>
<dbReference type="Proteomes" id="UP000821837">
    <property type="component" value="Unassembled WGS sequence"/>
</dbReference>
<dbReference type="VEuPathDB" id="VectorBase:RSAN_052318"/>
<evidence type="ECO:0000313" key="1">
    <source>
        <dbReference type="EMBL" id="KAH7942953.1"/>
    </source>
</evidence>
<dbReference type="AlphaFoldDB" id="A0A9D4SRV9"/>
<reference evidence="1" key="1">
    <citation type="journal article" date="2020" name="Cell">
        <title>Large-Scale Comparative Analyses of Tick Genomes Elucidate Their Genetic Diversity and Vector Capacities.</title>
        <authorList>
            <consortium name="Tick Genome and Microbiome Consortium (TIGMIC)"/>
            <person name="Jia N."/>
            <person name="Wang J."/>
            <person name="Shi W."/>
            <person name="Du L."/>
            <person name="Sun Y."/>
            <person name="Zhan W."/>
            <person name="Jiang J.F."/>
            <person name="Wang Q."/>
            <person name="Zhang B."/>
            <person name="Ji P."/>
            <person name="Bell-Sakyi L."/>
            <person name="Cui X.M."/>
            <person name="Yuan T.T."/>
            <person name="Jiang B.G."/>
            <person name="Yang W.F."/>
            <person name="Lam T.T."/>
            <person name="Chang Q.C."/>
            <person name="Ding S.J."/>
            <person name="Wang X.J."/>
            <person name="Zhu J.G."/>
            <person name="Ruan X.D."/>
            <person name="Zhao L."/>
            <person name="Wei J.T."/>
            <person name="Ye R.Z."/>
            <person name="Que T.C."/>
            <person name="Du C.H."/>
            <person name="Zhou Y.H."/>
            <person name="Cheng J.X."/>
            <person name="Dai P.F."/>
            <person name="Guo W.B."/>
            <person name="Han X.H."/>
            <person name="Huang E.J."/>
            <person name="Li L.F."/>
            <person name="Wei W."/>
            <person name="Gao Y.C."/>
            <person name="Liu J.Z."/>
            <person name="Shao H.Z."/>
            <person name="Wang X."/>
            <person name="Wang C.C."/>
            <person name="Yang T.C."/>
            <person name="Huo Q.B."/>
            <person name="Li W."/>
            <person name="Chen H.Y."/>
            <person name="Chen S.E."/>
            <person name="Zhou L.G."/>
            <person name="Ni X.B."/>
            <person name="Tian J.H."/>
            <person name="Sheng Y."/>
            <person name="Liu T."/>
            <person name="Pan Y.S."/>
            <person name="Xia L.Y."/>
            <person name="Li J."/>
            <person name="Zhao F."/>
            <person name="Cao W.C."/>
        </authorList>
    </citation>
    <scope>NUCLEOTIDE SEQUENCE</scope>
    <source>
        <strain evidence="1">Rsan-2018</strain>
    </source>
</reference>
<name>A0A9D4SRV9_RHISA</name>
<reference evidence="1" key="2">
    <citation type="submission" date="2021-09" db="EMBL/GenBank/DDBJ databases">
        <authorList>
            <person name="Jia N."/>
            <person name="Wang J."/>
            <person name="Shi W."/>
            <person name="Du L."/>
            <person name="Sun Y."/>
            <person name="Zhan W."/>
            <person name="Jiang J."/>
            <person name="Wang Q."/>
            <person name="Zhang B."/>
            <person name="Ji P."/>
            <person name="Sakyi L.B."/>
            <person name="Cui X."/>
            <person name="Yuan T."/>
            <person name="Jiang B."/>
            <person name="Yang W."/>
            <person name="Lam T.T.-Y."/>
            <person name="Chang Q."/>
            <person name="Ding S."/>
            <person name="Wang X."/>
            <person name="Zhu J."/>
            <person name="Ruan X."/>
            <person name="Zhao L."/>
            <person name="Wei J."/>
            <person name="Que T."/>
            <person name="Du C."/>
            <person name="Cheng J."/>
            <person name="Dai P."/>
            <person name="Han X."/>
            <person name="Huang E."/>
            <person name="Gao Y."/>
            <person name="Liu J."/>
            <person name="Shao H."/>
            <person name="Ye R."/>
            <person name="Li L."/>
            <person name="Wei W."/>
            <person name="Wang X."/>
            <person name="Wang C."/>
            <person name="Huo Q."/>
            <person name="Li W."/>
            <person name="Guo W."/>
            <person name="Chen H."/>
            <person name="Chen S."/>
            <person name="Zhou L."/>
            <person name="Zhou L."/>
            <person name="Ni X."/>
            <person name="Tian J."/>
            <person name="Zhou Y."/>
            <person name="Sheng Y."/>
            <person name="Liu T."/>
            <person name="Pan Y."/>
            <person name="Xia L."/>
            <person name="Li J."/>
            <person name="Zhao F."/>
            <person name="Cao W."/>
        </authorList>
    </citation>
    <scope>NUCLEOTIDE SEQUENCE</scope>
    <source>
        <strain evidence="1">Rsan-2018</strain>
        <tissue evidence="1">Larvae</tissue>
    </source>
</reference>
<keyword evidence="2" id="KW-1185">Reference proteome</keyword>
<dbReference type="EMBL" id="JABSTV010001253">
    <property type="protein sequence ID" value="KAH7942953.1"/>
    <property type="molecule type" value="Genomic_DNA"/>
</dbReference>
<proteinExistence type="predicted"/>